<sequence length="294" mass="33467">MFQHCLICTDFSDGLHRLTDFVPDLASSGLKRIVFLHIISVWQDGRGSRIDEEQIAAAKERLSAALTSVPEGVEVKVEVALGRPVEKILRAVETHQIDVVFVGTPIRSLLEEKILGSTSAALTKLMSTPLIVLRPELITTYTREELSLRCRHLWRYLLIPYNDGKAARYLIERIKEYAKKQPEKHLKQCMLVWVVSDGLREKVLTTHRLQEAQKKLESVKAELEALGLEVNTEVRQGNPLLEILNAALYFDISAIAIATDRQPDWLELAVPCFARDLLRRSWFPVLFFSADRQN</sequence>
<comment type="caution">
    <text evidence="4">The sequence shown here is derived from an EMBL/GenBank/DDBJ whole genome shotgun (WGS) entry which is preliminary data.</text>
</comment>
<evidence type="ECO:0000256" key="1">
    <source>
        <dbReference type="ARBA" id="ARBA00008791"/>
    </source>
</evidence>
<keyword evidence="2" id="KW-0175">Coiled coil</keyword>
<evidence type="ECO:0000259" key="3">
    <source>
        <dbReference type="Pfam" id="PF00582"/>
    </source>
</evidence>
<feature type="domain" description="UspA" evidence="3">
    <location>
        <begin position="1"/>
        <end position="134"/>
    </location>
</feature>
<dbReference type="AlphaFoldDB" id="A0A1U7HJM1"/>
<dbReference type="InterPro" id="IPR014729">
    <property type="entry name" value="Rossmann-like_a/b/a_fold"/>
</dbReference>
<dbReference type="Gene3D" id="3.40.50.620">
    <property type="entry name" value="HUPs"/>
    <property type="match status" value="2"/>
</dbReference>
<accession>A0A1U7HJM1</accession>
<dbReference type="PANTHER" id="PTHR46268">
    <property type="entry name" value="STRESS RESPONSE PROTEIN NHAX"/>
    <property type="match status" value="1"/>
</dbReference>
<dbReference type="SUPFAM" id="SSF52402">
    <property type="entry name" value="Adenine nucleotide alpha hydrolases-like"/>
    <property type="match status" value="2"/>
</dbReference>
<keyword evidence="5" id="KW-1185">Reference proteome</keyword>
<evidence type="ECO:0000313" key="5">
    <source>
        <dbReference type="Proteomes" id="UP000186868"/>
    </source>
</evidence>
<dbReference type="EMBL" id="MRCB01000008">
    <property type="protein sequence ID" value="OKH23754.1"/>
    <property type="molecule type" value="Genomic_DNA"/>
</dbReference>
<dbReference type="PANTHER" id="PTHR46268:SF22">
    <property type="entry name" value="SENSOR PROTEIN KDPD-RELATED"/>
    <property type="match status" value="1"/>
</dbReference>
<reference evidence="4 5" key="1">
    <citation type="submission" date="2016-11" db="EMBL/GenBank/DDBJ databases">
        <title>Draft Genome Sequences of Nine Cyanobacterial Strains from Diverse Habitats.</title>
        <authorList>
            <person name="Zhu T."/>
            <person name="Hou S."/>
            <person name="Lu X."/>
            <person name="Hess W.R."/>
        </authorList>
    </citation>
    <scope>NUCLEOTIDE SEQUENCE [LARGE SCALE GENOMIC DNA]</scope>
    <source>
        <strain evidence="4 5">NIES-593</strain>
    </source>
</reference>
<dbReference type="Proteomes" id="UP000186868">
    <property type="component" value="Unassembled WGS sequence"/>
</dbReference>
<dbReference type="OrthoDB" id="552876at2"/>
<organism evidence="4 5">
    <name type="scientific">Hydrococcus rivularis NIES-593</name>
    <dbReference type="NCBI Taxonomy" id="1921803"/>
    <lineage>
        <taxon>Bacteria</taxon>
        <taxon>Bacillati</taxon>
        <taxon>Cyanobacteriota</taxon>
        <taxon>Cyanophyceae</taxon>
        <taxon>Pleurocapsales</taxon>
        <taxon>Hydrococcaceae</taxon>
        <taxon>Hydrococcus</taxon>
    </lineage>
</organism>
<dbReference type="STRING" id="1921803.NIES593_08815"/>
<gene>
    <name evidence="4" type="ORF">NIES593_08815</name>
</gene>
<feature type="coiled-coil region" evidence="2">
    <location>
        <begin position="202"/>
        <end position="229"/>
    </location>
</feature>
<dbReference type="CDD" id="cd00293">
    <property type="entry name" value="USP-like"/>
    <property type="match status" value="1"/>
</dbReference>
<name>A0A1U7HJM1_9CYAN</name>
<evidence type="ECO:0000313" key="4">
    <source>
        <dbReference type="EMBL" id="OKH23754.1"/>
    </source>
</evidence>
<dbReference type="InterPro" id="IPR006016">
    <property type="entry name" value="UspA"/>
</dbReference>
<dbReference type="RefSeq" id="WP_073599228.1">
    <property type="nucleotide sequence ID" value="NZ_MRCB01000008.1"/>
</dbReference>
<feature type="domain" description="UspA" evidence="3">
    <location>
        <begin position="158"/>
        <end position="287"/>
    </location>
</feature>
<proteinExistence type="inferred from homology"/>
<protein>
    <submittedName>
        <fullName evidence="4">Universal stress protein UspA-like protein</fullName>
    </submittedName>
</protein>
<comment type="similarity">
    <text evidence="1">Belongs to the universal stress protein A family.</text>
</comment>
<dbReference type="Pfam" id="PF00582">
    <property type="entry name" value="Usp"/>
    <property type="match status" value="2"/>
</dbReference>
<evidence type="ECO:0000256" key="2">
    <source>
        <dbReference type="SAM" id="Coils"/>
    </source>
</evidence>